<dbReference type="AlphaFoldDB" id="A0A0J6C6Z8"/>
<proteinExistence type="inferred from homology"/>
<dbReference type="PANTHER" id="PTHR16943:SF8">
    <property type="entry name" value="2-METHYLCITRATE DEHYDRATASE"/>
    <property type="match status" value="1"/>
</dbReference>
<evidence type="ECO:0000313" key="3">
    <source>
        <dbReference type="EMBL" id="ANY17869.1"/>
    </source>
</evidence>
<dbReference type="InterPro" id="IPR005656">
    <property type="entry name" value="MmgE_PrpD"/>
</dbReference>
<dbReference type="Proteomes" id="UP000092950">
    <property type="component" value="Chromosome"/>
</dbReference>
<gene>
    <name evidence="3" type="ORF">BBN53_19445</name>
    <name evidence="4" type="ORF">ERS370011_02196</name>
</gene>
<reference evidence="3 6" key="2">
    <citation type="submission" date="2016-07" db="EMBL/GenBank/DDBJ databases">
        <title>Complete genome sequences of Bordetella pseudohinzii.</title>
        <authorList>
            <person name="Spilker T."/>
            <person name="Darrah R."/>
            <person name="LiPuma J.J."/>
        </authorList>
    </citation>
    <scope>NUCLEOTIDE SEQUENCE [LARGE SCALE GENOMIC DNA]</scope>
    <source>
        <strain evidence="3 6">HI4681</strain>
    </source>
</reference>
<evidence type="ECO:0000313" key="6">
    <source>
        <dbReference type="Proteomes" id="UP000092950"/>
    </source>
</evidence>
<keyword evidence="6" id="KW-1185">Reference proteome</keyword>
<dbReference type="GO" id="GO:0016829">
    <property type="term" value="F:lyase activity"/>
    <property type="evidence" value="ECO:0007669"/>
    <property type="project" value="InterPro"/>
</dbReference>
<evidence type="ECO:0000259" key="2">
    <source>
        <dbReference type="Pfam" id="PF03972"/>
    </source>
</evidence>
<dbReference type="Pfam" id="PF03972">
    <property type="entry name" value="MmgE_PrpD_N"/>
    <property type="match status" value="1"/>
</dbReference>
<dbReference type="KEGG" id="bpdz:BBN53_19445"/>
<reference evidence="4 5" key="1">
    <citation type="submission" date="2015-09" db="EMBL/GenBank/DDBJ databases">
        <authorList>
            <person name="Jackson K.R."/>
            <person name="Lunt B.L."/>
            <person name="Fisher J.N.B."/>
            <person name="Gardner A.V."/>
            <person name="Bailey M.E."/>
            <person name="Deus L.M."/>
            <person name="Earl A.S."/>
            <person name="Gibby P.D."/>
            <person name="Hartmann K.A."/>
            <person name="Liu J.E."/>
            <person name="Manci A.M."/>
            <person name="Nielsen D.A."/>
            <person name="Solomon M.B."/>
            <person name="Breakwell D.P."/>
            <person name="Burnett S.H."/>
            <person name="Grose J.H."/>
        </authorList>
    </citation>
    <scope>NUCLEOTIDE SEQUENCE [LARGE SCALE GENOMIC DNA]</scope>
    <source>
        <strain evidence="4 5">2789STDY5608636</strain>
    </source>
</reference>
<dbReference type="EMBL" id="CYTV01000005">
    <property type="protein sequence ID" value="CUI78276.1"/>
    <property type="molecule type" value="Genomic_DNA"/>
</dbReference>
<dbReference type="PANTHER" id="PTHR16943">
    <property type="entry name" value="2-METHYLCITRATE DEHYDRATASE-RELATED"/>
    <property type="match status" value="1"/>
</dbReference>
<dbReference type="Gene3D" id="1.10.4100.10">
    <property type="entry name" value="2-methylcitrate dehydratase PrpD"/>
    <property type="match status" value="1"/>
</dbReference>
<evidence type="ECO:0000313" key="4">
    <source>
        <dbReference type="EMBL" id="CUI78276.1"/>
    </source>
</evidence>
<dbReference type="InterPro" id="IPR036148">
    <property type="entry name" value="MmgE/PrpD_sf"/>
</dbReference>
<sequence length="460" mass="48057">MTAVQDVPLARQFVDWAYALRDEAAPEPVRQALRNCLLYNLTMGLAVDPADDPLGDVLASVARAPGASRLLGGRGSRSACDAAFINAGLITARGQNDTHPEVVTHIGCIVIPAVLALAEEAAPEDIWDALLLGYELIPRLALGLAGQTSRQGFRATPLYGVLGAAVACARVLRLPPAQAVSALAIATQHASGTLQPWVDGSQEWRLQVAKASRDAVSSALLARAGMQGAPRCLEGGSGFARAYAGPAGPAAMADAKALADWHLPRMAFKPYPGCAFNQAPVHALRALLATIDAGQVVAVDLAMHPLDAAYPGIDAHGPFATPSGAIMSAPFMLAATLQDGQPGMAHFTAQFGQGPLHARSAMVKVRACESVNRWACRLSLTLADGTVHTGGCEGDFVLDARRTRELCRDVAREWPGGPAGFADLARAVRGQDWPALRAAAYDGPAYDRPVNPSAVLTSPI</sequence>
<dbReference type="OrthoDB" id="8950577at2"/>
<dbReference type="Proteomes" id="UP000053096">
    <property type="component" value="Unassembled WGS sequence"/>
</dbReference>
<dbReference type="InterPro" id="IPR042183">
    <property type="entry name" value="MmgE/PrpD_sf_1"/>
</dbReference>
<comment type="similarity">
    <text evidence="1">Belongs to the PrpD family.</text>
</comment>
<evidence type="ECO:0000256" key="1">
    <source>
        <dbReference type="ARBA" id="ARBA00006174"/>
    </source>
</evidence>
<dbReference type="RefSeq" id="WP_048026166.1">
    <property type="nucleotide sequence ID" value="NZ_CAJGUP010000063.1"/>
</dbReference>
<protein>
    <submittedName>
        <fullName evidence="4">MmgE/PrpD family</fullName>
    </submittedName>
</protein>
<dbReference type="Gene3D" id="3.30.1330.120">
    <property type="entry name" value="2-methylcitrate dehydratase PrpD"/>
    <property type="match status" value="1"/>
</dbReference>
<dbReference type="InterPro" id="IPR045336">
    <property type="entry name" value="MmgE_PrpD_N"/>
</dbReference>
<organism evidence="4 5">
    <name type="scientific">Bordetella pseudohinzii</name>
    <dbReference type="NCBI Taxonomy" id="1331258"/>
    <lineage>
        <taxon>Bacteria</taxon>
        <taxon>Pseudomonadati</taxon>
        <taxon>Pseudomonadota</taxon>
        <taxon>Betaproteobacteria</taxon>
        <taxon>Burkholderiales</taxon>
        <taxon>Alcaligenaceae</taxon>
        <taxon>Bordetella</taxon>
    </lineage>
</organism>
<accession>A0A0J6C6Z8</accession>
<evidence type="ECO:0000313" key="5">
    <source>
        <dbReference type="Proteomes" id="UP000053096"/>
    </source>
</evidence>
<name>A0A0J6C6Z8_9BORD</name>
<dbReference type="EMBL" id="CP016440">
    <property type="protein sequence ID" value="ANY17869.1"/>
    <property type="molecule type" value="Genomic_DNA"/>
</dbReference>
<accession>A0A0M7FBL6</accession>
<dbReference type="SUPFAM" id="SSF103378">
    <property type="entry name" value="2-methylcitrate dehydratase PrpD"/>
    <property type="match status" value="1"/>
</dbReference>
<feature type="domain" description="MmgE/PrpD N-terminal" evidence="2">
    <location>
        <begin position="11"/>
        <end position="247"/>
    </location>
</feature>
<dbReference type="InterPro" id="IPR042188">
    <property type="entry name" value="MmgE/PrpD_sf_2"/>
</dbReference>